<evidence type="ECO:0000256" key="1">
    <source>
        <dbReference type="ARBA" id="ARBA00005234"/>
    </source>
</evidence>
<organism evidence="8 9">
    <name type="scientific">Ascodesmis nigricans</name>
    <dbReference type="NCBI Taxonomy" id="341454"/>
    <lineage>
        <taxon>Eukaryota</taxon>
        <taxon>Fungi</taxon>
        <taxon>Dikarya</taxon>
        <taxon>Ascomycota</taxon>
        <taxon>Pezizomycotina</taxon>
        <taxon>Pezizomycetes</taxon>
        <taxon>Pezizales</taxon>
        <taxon>Ascodesmidaceae</taxon>
        <taxon>Ascodesmis</taxon>
    </lineage>
</organism>
<dbReference type="InParanoid" id="A0A4S2MSU9"/>
<dbReference type="Pfam" id="PF02902">
    <property type="entry name" value="Peptidase_C48"/>
    <property type="match status" value="1"/>
</dbReference>
<keyword evidence="9" id="KW-1185">Reference proteome</keyword>
<dbReference type="PANTHER" id="PTHR46896">
    <property type="entry name" value="SENTRIN-SPECIFIC PROTEASE"/>
    <property type="match status" value="1"/>
</dbReference>
<dbReference type="STRING" id="341454.A0A4S2MSU9"/>
<keyword evidence="5" id="KW-0378">Hydrolase</keyword>
<feature type="region of interest" description="Disordered" evidence="6">
    <location>
        <begin position="308"/>
        <end position="337"/>
    </location>
</feature>
<evidence type="ECO:0000256" key="6">
    <source>
        <dbReference type="SAM" id="MobiDB-lite"/>
    </source>
</evidence>
<reference evidence="8 9" key="1">
    <citation type="submission" date="2019-04" db="EMBL/GenBank/DDBJ databases">
        <title>Comparative genomics and transcriptomics to analyze fruiting body development in filamentous ascomycetes.</title>
        <authorList>
            <consortium name="DOE Joint Genome Institute"/>
            <person name="Lutkenhaus R."/>
            <person name="Traeger S."/>
            <person name="Breuer J."/>
            <person name="Kuo A."/>
            <person name="Lipzen A."/>
            <person name="Pangilinan J."/>
            <person name="Dilworth D."/>
            <person name="Sandor L."/>
            <person name="Poggeler S."/>
            <person name="Barry K."/>
            <person name="Grigoriev I.V."/>
            <person name="Nowrousian M."/>
        </authorList>
    </citation>
    <scope>NUCLEOTIDE SEQUENCE [LARGE SCALE GENOMIC DNA]</scope>
    <source>
        <strain evidence="8 9">CBS 389.68</strain>
    </source>
</reference>
<name>A0A4S2MSU9_9PEZI</name>
<keyword evidence="4" id="KW-0833">Ubl conjugation pathway</keyword>
<protein>
    <submittedName>
        <fullName evidence="8">Cysteine proteinase</fullName>
    </submittedName>
</protein>
<feature type="compositionally biased region" description="Acidic residues" evidence="6">
    <location>
        <begin position="128"/>
        <end position="139"/>
    </location>
</feature>
<keyword evidence="2" id="KW-0597">Phosphoprotein</keyword>
<feature type="region of interest" description="Disordered" evidence="6">
    <location>
        <begin position="87"/>
        <end position="150"/>
    </location>
</feature>
<evidence type="ECO:0000313" key="8">
    <source>
        <dbReference type="EMBL" id="TGZ79518.1"/>
    </source>
</evidence>
<dbReference type="Gene3D" id="3.40.395.10">
    <property type="entry name" value="Adenoviral Proteinase, Chain A"/>
    <property type="match status" value="1"/>
</dbReference>
<gene>
    <name evidence="8" type="ORF">EX30DRAFT_350249</name>
</gene>
<accession>A0A4S2MSU9</accession>
<dbReference type="InterPro" id="IPR003653">
    <property type="entry name" value="Peptidase_C48_C"/>
</dbReference>
<dbReference type="InterPro" id="IPR051947">
    <property type="entry name" value="Sentrin-specific_protease"/>
</dbReference>
<evidence type="ECO:0000256" key="4">
    <source>
        <dbReference type="ARBA" id="ARBA00022786"/>
    </source>
</evidence>
<dbReference type="PROSITE" id="PS50600">
    <property type="entry name" value="ULP_PROTEASE"/>
    <property type="match status" value="1"/>
</dbReference>
<dbReference type="Proteomes" id="UP000298138">
    <property type="component" value="Unassembled WGS sequence"/>
</dbReference>
<dbReference type="GO" id="GO:0070139">
    <property type="term" value="F:SUMO-specific endopeptidase activity"/>
    <property type="evidence" value="ECO:0007669"/>
    <property type="project" value="TreeGrafter"/>
</dbReference>
<dbReference type="GO" id="GO:0005634">
    <property type="term" value="C:nucleus"/>
    <property type="evidence" value="ECO:0007669"/>
    <property type="project" value="TreeGrafter"/>
</dbReference>
<dbReference type="AlphaFoldDB" id="A0A4S2MSU9"/>
<proteinExistence type="inferred from homology"/>
<feature type="domain" description="Ubiquitin-like protease family profile" evidence="7">
    <location>
        <begin position="1"/>
        <end position="251"/>
    </location>
</feature>
<evidence type="ECO:0000256" key="5">
    <source>
        <dbReference type="ARBA" id="ARBA00022801"/>
    </source>
</evidence>
<dbReference type="GO" id="GO:0005737">
    <property type="term" value="C:cytoplasm"/>
    <property type="evidence" value="ECO:0007669"/>
    <property type="project" value="TreeGrafter"/>
</dbReference>
<dbReference type="PANTHER" id="PTHR46896:SF3">
    <property type="entry name" value="FI06413P-RELATED"/>
    <property type="match status" value="1"/>
</dbReference>
<dbReference type="OrthoDB" id="442460at2759"/>
<evidence type="ECO:0000259" key="7">
    <source>
        <dbReference type="PROSITE" id="PS50600"/>
    </source>
</evidence>
<evidence type="ECO:0000256" key="3">
    <source>
        <dbReference type="ARBA" id="ARBA00022670"/>
    </source>
</evidence>
<feature type="region of interest" description="Disordered" evidence="6">
    <location>
        <begin position="352"/>
        <end position="460"/>
    </location>
</feature>
<dbReference type="GO" id="GO:0006508">
    <property type="term" value="P:proteolysis"/>
    <property type="evidence" value="ECO:0007669"/>
    <property type="project" value="UniProtKB-KW"/>
</dbReference>
<dbReference type="GO" id="GO:0016926">
    <property type="term" value="P:protein desumoylation"/>
    <property type="evidence" value="ECO:0007669"/>
    <property type="project" value="TreeGrafter"/>
</dbReference>
<feature type="compositionally biased region" description="Polar residues" evidence="6">
    <location>
        <begin position="107"/>
        <end position="126"/>
    </location>
</feature>
<evidence type="ECO:0000313" key="9">
    <source>
        <dbReference type="Proteomes" id="UP000298138"/>
    </source>
</evidence>
<dbReference type="InterPro" id="IPR038765">
    <property type="entry name" value="Papain-like_cys_pep_sf"/>
</dbReference>
<evidence type="ECO:0000256" key="2">
    <source>
        <dbReference type="ARBA" id="ARBA00022553"/>
    </source>
</evidence>
<feature type="compositionally biased region" description="Low complexity" evidence="6">
    <location>
        <begin position="370"/>
        <end position="381"/>
    </location>
</feature>
<dbReference type="EMBL" id="ML220131">
    <property type="protein sequence ID" value="TGZ79518.1"/>
    <property type="molecule type" value="Genomic_DNA"/>
</dbReference>
<dbReference type="SUPFAM" id="SSF54001">
    <property type="entry name" value="Cysteine proteinases"/>
    <property type="match status" value="1"/>
</dbReference>
<sequence>MAKRKPELAKKTHFFNTYFYERLSSKGDEETRLKAVLKWTNKIDIFSKDYIIIPINESSHWYLALVCNLCHLKRRLKSKDAQVAEDTAAESDATIANETAPSRAKSEPTSSDNDTTALDSQLQVVSLSDDEPEWPEEETAPSNPELEEKNRTFRLTQNGLIEKPADKKKRERVYDPPDTPCIIILDSMGSGGTVRHGGALKHIRTWLTAEASQKRCLQLSKDHIKNIYGKAPNQTNWYDCGLFVLHYVERFIDETESFVTGFLKGRTVDQTLWDEESIHDKRLYLFNLINKLHDEFVEFEKKQKQSVIAPTTATAELKPTSPPDTTTPIPPVQTSLPVCNGIEDIHKVVHAGSSTSQPAELSHRQSPEFSSDTTSPSTTSDAPNLDAKNINGMGIYDSVYPPSSTTTIPDTPPPEDQTTISSNGSEDDLEQVDQVPVPQTPPSLSVTRSQSKREPSLSSAWGLVATSAVSKTTLQSVPQPASPIVKFNEEEHVRDEEVDSSNCAASKRRLKKRLSSMDKDEDDDVVMIETPQKKAKIMEIPESQEL</sequence>
<comment type="similarity">
    <text evidence="1">Belongs to the peptidase C48 family.</text>
</comment>
<keyword evidence="3" id="KW-0645">Protease</keyword>